<keyword evidence="2" id="KW-1185">Reference proteome</keyword>
<name>A0A839HEI1_9GAMM</name>
<dbReference type="EMBL" id="JABVCQ010000054">
    <property type="protein sequence ID" value="MBB1127355.1"/>
    <property type="molecule type" value="Genomic_DNA"/>
</dbReference>
<proteinExistence type="predicted"/>
<gene>
    <name evidence="1" type="ORF">HUK38_14175</name>
</gene>
<sequence>MSSIEKILEQLRREPANVRFADLKKVCEWFFGEPRHTGSSHLIFKTPWSNDPRVNRVVLTSKIS</sequence>
<evidence type="ECO:0008006" key="3">
    <source>
        <dbReference type="Google" id="ProtNLM"/>
    </source>
</evidence>
<dbReference type="AlphaFoldDB" id="A0A839HEI1"/>
<comment type="caution">
    <text evidence="1">The sequence shown here is derived from an EMBL/GenBank/DDBJ whole genome shotgun (WGS) entry which is preliminary data.</text>
</comment>
<accession>A0A839HEI1</accession>
<evidence type="ECO:0000313" key="1">
    <source>
        <dbReference type="EMBL" id="MBB1127355.1"/>
    </source>
</evidence>
<evidence type="ECO:0000313" key="2">
    <source>
        <dbReference type="Proteomes" id="UP000548632"/>
    </source>
</evidence>
<dbReference type="Proteomes" id="UP000548632">
    <property type="component" value="Unassembled WGS sequence"/>
</dbReference>
<reference evidence="1 2" key="1">
    <citation type="journal article" date="2020" name="Arch. Microbiol.">
        <title>The genome sequence of the giant phototrophic gammaproteobacterium Thiospirillum jenense gives insight into its physiological properties and phylogenetic relationships.</title>
        <authorList>
            <person name="Imhoff J.F."/>
            <person name="Meyer T.E."/>
            <person name="Kyndt J.A."/>
        </authorList>
    </citation>
    <scope>NUCLEOTIDE SEQUENCE [LARGE SCALE GENOMIC DNA]</scope>
    <source>
        <strain evidence="1 2">DSM 216</strain>
    </source>
</reference>
<organism evidence="1 2">
    <name type="scientific">Thiospirillum jenense</name>
    <dbReference type="NCBI Taxonomy" id="1653858"/>
    <lineage>
        <taxon>Bacteria</taxon>
        <taxon>Pseudomonadati</taxon>
        <taxon>Pseudomonadota</taxon>
        <taxon>Gammaproteobacteria</taxon>
        <taxon>Chromatiales</taxon>
        <taxon>Chromatiaceae</taxon>
        <taxon>Thiospirillum</taxon>
    </lineage>
</organism>
<dbReference type="RefSeq" id="WP_182584977.1">
    <property type="nucleotide sequence ID" value="NZ_JABVCQ010000054.1"/>
</dbReference>
<protein>
    <recommendedName>
        <fullName evidence="3">Toxin HicA</fullName>
    </recommendedName>
</protein>